<dbReference type="EMBL" id="QETB01000001">
    <property type="protein sequence ID" value="PWF27149.1"/>
    <property type="molecule type" value="Genomic_DNA"/>
</dbReference>
<keyword evidence="5 7" id="KW-0472">Membrane</keyword>
<keyword evidence="4 7" id="KW-1133">Transmembrane helix</keyword>
<gene>
    <name evidence="8" type="ORF">DD236_01740</name>
</gene>
<evidence type="ECO:0000256" key="4">
    <source>
        <dbReference type="ARBA" id="ARBA00022989"/>
    </source>
</evidence>
<reference evidence="9" key="1">
    <citation type="submission" date="2018-05" db="EMBL/GenBank/DDBJ databases">
        <authorList>
            <person name="Li Y."/>
        </authorList>
    </citation>
    <scope>NUCLEOTIDE SEQUENCE [LARGE SCALE GENOMIC DNA]</scope>
    <source>
        <strain evidence="9">sk1b4</strain>
    </source>
</reference>
<dbReference type="Proteomes" id="UP000245283">
    <property type="component" value="Unassembled WGS sequence"/>
</dbReference>
<evidence type="ECO:0000256" key="5">
    <source>
        <dbReference type="ARBA" id="ARBA00023136"/>
    </source>
</evidence>
<accession>A0A2V1KCP2</accession>
<dbReference type="PANTHER" id="PTHR42948:SF1">
    <property type="entry name" value="TRANSPORTER"/>
    <property type="match status" value="1"/>
</dbReference>
<feature type="transmembrane region" description="Helical" evidence="7">
    <location>
        <begin position="25"/>
        <end position="44"/>
    </location>
</feature>
<evidence type="ECO:0000256" key="6">
    <source>
        <dbReference type="RuleBase" id="RU003732"/>
    </source>
</evidence>
<evidence type="ECO:0000256" key="1">
    <source>
        <dbReference type="ARBA" id="ARBA00004141"/>
    </source>
</evidence>
<protein>
    <recommendedName>
        <fullName evidence="6">Transporter</fullName>
    </recommendedName>
</protein>
<keyword evidence="6" id="KW-0769">Symport</keyword>
<evidence type="ECO:0000256" key="7">
    <source>
        <dbReference type="SAM" id="Phobius"/>
    </source>
</evidence>
<feature type="transmembrane region" description="Helical" evidence="7">
    <location>
        <begin position="56"/>
        <end position="78"/>
    </location>
</feature>
<dbReference type="PROSITE" id="PS50267">
    <property type="entry name" value="NA_NEUROTRAN_SYMP_3"/>
    <property type="match status" value="1"/>
</dbReference>
<dbReference type="CDD" id="cd10334">
    <property type="entry name" value="SLC6sbd_u1"/>
    <property type="match status" value="1"/>
</dbReference>
<keyword evidence="2 6" id="KW-0813">Transport</keyword>
<dbReference type="InterPro" id="IPR000175">
    <property type="entry name" value="Na/ntran_symport"/>
</dbReference>
<organism evidence="8 9">
    <name type="scientific">Ancrocorticia populi</name>
    <dbReference type="NCBI Taxonomy" id="2175228"/>
    <lineage>
        <taxon>Bacteria</taxon>
        <taxon>Bacillati</taxon>
        <taxon>Actinomycetota</taxon>
        <taxon>Actinomycetes</taxon>
        <taxon>Actinomycetales</taxon>
        <taxon>Actinomycetaceae</taxon>
        <taxon>Ancrocorticia</taxon>
    </lineage>
</organism>
<dbReference type="PANTHER" id="PTHR42948">
    <property type="entry name" value="TRANSPORTER"/>
    <property type="match status" value="1"/>
</dbReference>
<keyword evidence="3 6" id="KW-0812">Transmembrane</keyword>
<feature type="transmembrane region" description="Helical" evidence="7">
    <location>
        <begin position="440"/>
        <end position="461"/>
    </location>
</feature>
<dbReference type="PROSITE" id="PS00610">
    <property type="entry name" value="NA_NEUROTRAN_SYMP_1"/>
    <property type="match status" value="1"/>
</dbReference>
<proteinExistence type="inferred from homology"/>
<feature type="transmembrane region" description="Helical" evidence="7">
    <location>
        <begin position="235"/>
        <end position="260"/>
    </location>
</feature>
<dbReference type="InterPro" id="IPR037272">
    <property type="entry name" value="SNS_sf"/>
</dbReference>
<dbReference type="PRINTS" id="PR00176">
    <property type="entry name" value="NANEUSMPORT"/>
</dbReference>
<comment type="similarity">
    <text evidence="6">Belongs to the sodium:neurotransmitter symporter (SNF) (TC 2.A.22) family.</text>
</comment>
<comment type="caution">
    <text evidence="8">The sequence shown here is derived from an EMBL/GenBank/DDBJ whole genome shotgun (WGS) entry which is preliminary data.</text>
</comment>
<sequence length="571" mass="60935">MSTVSPKGAEGSRKANRGAFSGRNAFIFAAIGSAVGLGNIWRFPYVAYSNGGGSFILPYIIALVTAGIPLLFLDYAIGHRYRGSAPLSFRRLHRMTEPLGWWQVMICFIIGIYYALILAWAIRYFLFSFTKEWGDDPATFFTETFTHSVPAEEATFGLDFVPGVAIPLILVWVGVIGVLIMGVQKGIARFSGIFMPILVVMFVILVIVALTLPGSGAGLDALFTPDWGALTDSSVWVAAYGQIFFSLSVAFGIMLTYSSYLKKDEDLTGSGLLVGFSNSSFEILAGIGVFAALGFMAQSTGQPIDEVAGGGIGLAFIAFPTIINQAPVGALIGVLFFGSLVFAGFTSMISIIEVIIAAIQDKLGLNRVPATLVVGVPMAVVSLLLFPTTTGMNLLDITDAFVNNFGIVAVALVATVTLSAGFGALPTLRNHLNRSSSFKVGRIWQMFVGGVAPIVLGYILINEIQRTVAEGYGGMPGWFVNVFGWGMVIALVVMAFLLTSIPWGERSNVHVLDSDGDLIPPPILDRLVDQGRFGQVKADPTIAGYILPDLDERAVAASSSTPASTDKEELR</sequence>
<dbReference type="Pfam" id="PF00209">
    <property type="entry name" value="SNF"/>
    <property type="match status" value="2"/>
</dbReference>
<dbReference type="GO" id="GO:0015293">
    <property type="term" value="F:symporter activity"/>
    <property type="evidence" value="ECO:0007669"/>
    <property type="project" value="UniProtKB-KW"/>
</dbReference>
<evidence type="ECO:0000256" key="3">
    <source>
        <dbReference type="ARBA" id="ARBA00022692"/>
    </source>
</evidence>
<feature type="transmembrane region" description="Helical" evidence="7">
    <location>
        <begin position="99"/>
        <end position="122"/>
    </location>
</feature>
<dbReference type="NCBIfam" id="NF037979">
    <property type="entry name" value="Na_transp"/>
    <property type="match status" value="1"/>
</dbReference>
<evidence type="ECO:0000313" key="9">
    <source>
        <dbReference type="Proteomes" id="UP000245283"/>
    </source>
</evidence>
<comment type="subcellular location">
    <subcellularLocation>
        <location evidence="1">Membrane</location>
        <topology evidence="1">Multi-pass membrane protein</topology>
    </subcellularLocation>
</comment>
<name>A0A2V1KCP2_9ACTO</name>
<feature type="transmembrane region" description="Helical" evidence="7">
    <location>
        <begin position="406"/>
        <end position="428"/>
    </location>
</feature>
<feature type="transmembrane region" description="Helical" evidence="7">
    <location>
        <begin position="330"/>
        <end position="356"/>
    </location>
</feature>
<dbReference type="GO" id="GO:0016020">
    <property type="term" value="C:membrane"/>
    <property type="evidence" value="ECO:0007669"/>
    <property type="project" value="UniProtKB-SubCell"/>
</dbReference>
<dbReference type="AlphaFoldDB" id="A0A2V1KCP2"/>
<feature type="transmembrane region" description="Helical" evidence="7">
    <location>
        <begin position="272"/>
        <end position="297"/>
    </location>
</feature>
<keyword evidence="9" id="KW-1185">Reference proteome</keyword>
<dbReference type="RefSeq" id="WP_109092649.1">
    <property type="nucleotide sequence ID" value="NZ_CAMELQ010000048.1"/>
</dbReference>
<feature type="transmembrane region" description="Helical" evidence="7">
    <location>
        <begin position="193"/>
        <end position="215"/>
    </location>
</feature>
<evidence type="ECO:0000313" key="8">
    <source>
        <dbReference type="EMBL" id="PWF27149.1"/>
    </source>
</evidence>
<feature type="transmembrane region" description="Helical" evidence="7">
    <location>
        <begin position="477"/>
        <end position="498"/>
    </location>
</feature>
<dbReference type="SUPFAM" id="SSF161070">
    <property type="entry name" value="SNF-like"/>
    <property type="match status" value="1"/>
</dbReference>
<feature type="transmembrane region" description="Helical" evidence="7">
    <location>
        <begin position="160"/>
        <end position="181"/>
    </location>
</feature>
<dbReference type="OrthoDB" id="9762833at2"/>
<feature type="transmembrane region" description="Helical" evidence="7">
    <location>
        <begin position="368"/>
        <end position="386"/>
    </location>
</feature>
<evidence type="ECO:0000256" key="2">
    <source>
        <dbReference type="ARBA" id="ARBA00022448"/>
    </source>
</evidence>